<dbReference type="SUPFAM" id="SSF46785">
    <property type="entry name" value="Winged helix' DNA-binding domain"/>
    <property type="match status" value="1"/>
</dbReference>
<evidence type="ECO:0000256" key="1">
    <source>
        <dbReference type="ARBA" id="ARBA00009437"/>
    </source>
</evidence>
<dbReference type="PANTHER" id="PTHR30537:SF5">
    <property type="entry name" value="HTH-TYPE TRANSCRIPTIONAL ACTIVATOR TTDR-RELATED"/>
    <property type="match status" value="1"/>
</dbReference>
<dbReference type="SUPFAM" id="SSF53850">
    <property type="entry name" value="Periplasmic binding protein-like II"/>
    <property type="match status" value="1"/>
</dbReference>
<dbReference type="InterPro" id="IPR058163">
    <property type="entry name" value="LysR-type_TF_proteobact-type"/>
</dbReference>
<reference evidence="6 7" key="1">
    <citation type="journal article" date="2014" name="Environ. Microbiol.">
        <title>Comparative genomics of the marine bacterial genus Glaciecola reveals the high degree of genomic diversity and genomic characteristic for cold adaptation.</title>
        <authorList>
            <person name="Qin Q.L."/>
            <person name="Xie B.B."/>
            <person name="Yu Y."/>
            <person name="Shu Y.L."/>
            <person name="Rong J.C."/>
            <person name="Zhang Y.J."/>
            <person name="Zhao D.L."/>
            <person name="Chen X.L."/>
            <person name="Zhang X.Y."/>
            <person name="Chen B."/>
            <person name="Zhou B.C."/>
            <person name="Zhang Y.Z."/>
        </authorList>
    </citation>
    <scope>NUCLEOTIDE SEQUENCE [LARGE SCALE GENOMIC DNA]</scope>
    <source>
        <strain evidence="6 7">NO2</strain>
    </source>
</reference>
<keyword evidence="7" id="KW-1185">Reference proteome</keyword>
<sequence>MDIVKSFKVFQLVAQEQSFSRAADSLNLVPSAVSRQINELEHWLGVRLLNRTTRTVHLTKEGSDYLAKTGQIIELVDALKFKKNDPKNIEGKLKISAPMMLGQHLLPQIVAGFKRDFPNVKLSLFLLNRKVDLIEEGFDLALRVSHLADSNLVARKLGNLSFATVASSDYLASNGTPKVPTDLQQHSCLINSAVSSANRWGYKINGRVKNVKVAGDIDANESLALLSLAKQGQGVAFLPEVYVQKELANGTLVEVLREFRPEPLPINLLYVSNRLVSPVLKTFIDYVVAYFPEVMPKLEAEVLYP</sequence>
<organism evidence="6 7">
    <name type="scientific">Paraglaciecola agarilytica NO2</name>
    <dbReference type="NCBI Taxonomy" id="1125747"/>
    <lineage>
        <taxon>Bacteria</taxon>
        <taxon>Pseudomonadati</taxon>
        <taxon>Pseudomonadota</taxon>
        <taxon>Gammaproteobacteria</taxon>
        <taxon>Alteromonadales</taxon>
        <taxon>Alteromonadaceae</taxon>
        <taxon>Paraglaciecola</taxon>
    </lineage>
</organism>
<keyword evidence="2" id="KW-0805">Transcription regulation</keyword>
<proteinExistence type="inferred from homology"/>
<dbReference type="Gene3D" id="3.40.190.290">
    <property type="match status" value="1"/>
</dbReference>
<keyword evidence="3" id="KW-0238">DNA-binding</keyword>
<dbReference type="InterPro" id="IPR036388">
    <property type="entry name" value="WH-like_DNA-bd_sf"/>
</dbReference>
<dbReference type="CDD" id="cd08422">
    <property type="entry name" value="PBP2_CrgA_like"/>
    <property type="match status" value="1"/>
</dbReference>
<dbReference type="InterPro" id="IPR036390">
    <property type="entry name" value="WH_DNA-bd_sf"/>
</dbReference>
<dbReference type="Pfam" id="PF03466">
    <property type="entry name" value="LysR_substrate"/>
    <property type="match status" value="1"/>
</dbReference>
<gene>
    <name evidence="6" type="ORF">GAGA_4441</name>
</gene>
<evidence type="ECO:0000256" key="4">
    <source>
        <dbReference type="ARBA" id="ARBA00023163"/>
    </source>
</evidence>
<protein>
    <submittedName>
        <fullName evidence="6">Transcriptional regulator, LysR family protein</fullName>
    </submittedName>
</protein>
<comment type="caution">
    <text evidence="6">The sequence shown here is derived from an EMBL/GenBank/DDBJ whole genome shotgun (WGS) entry which is preliminary data.</text>
</comment>
<name>A0ABQ0ICZ2_9ALTE</name>
<dbReference type="InterPro" id="IPR000847">
    <property type="entry name" value="LysR_HTH_N"/>
</dbReference>
<comment type="similarity">
    <text evidence="1">Belongs to the LysR transcriptional regulatory family.</text>
</comment>
<dbReference type="PRINTS" id="PR00039">
    <property type="entry name" value="HTHLYSR"/>
</dbReference>
<dbReference type="PROSITE" id="PS50931">
    <property type="entry name" value="HTH_LYSR"/>
    <property type="match status" value="1"/>
</dbReference>
<evidence type="ECO:0000256" key="3">
    <source>
        <dbReference type="ARBA" id="ARBA00023125"/>
    </source>
</evidence>
<keyword evidence="4" id="KW-0804">Transcription</keyword>
<dbReference type="PANTHER" id="PTHR30537">
    <property type="entry name" value="HTH-TYPE TRANSCRIPTIONAL REGULATOR"/>
    <property type="match status" value="1"/>
</dbReference>
<dbReference type="EMBL" id="BAEK01000078">
    <property type="protein sequence ID" value="GAC07266.1"/>
    <property type="molecule type" value="Genomic_DNA"/>
</dbReference>
<evidence type="ECO:0000256" key="2">
    <source>
        <dbReference type="ARBA" id="ARBA00023015"/>
    </source>
</evidence>
<dbReference type="RefSeq" id="WP_008306199.1">
    <property type="nucleotide sequence ID" value="NZ_BAEK01000078.1"/>
</dbReference>
<dbReference type="Gene3D" id="1.10.10.10">
    <property type="entry name" value="Winged helix-like DNA-binding domain superfamily/Winged helix DNA-binding domain"/>
    <property type="match status" value="1"/>
</dbReference>
<evidence type="ECO:0000313" key="6">
    <source>
        <dbReference type="EMBL" id="GAC07266.1"/>
    </source>
</evidence>
<dbReference type="Proteomes" id="UP000008372">
    <property type="component" value="Unassembled WGS sequence"/>
</dbReference>
<evidence type="ECO:0000259" key="5">
    <source>
        <dbReference type="PROSITE" id="PS50931"/>
    </source>
</evidence>
<evidence type="ECO:0000313" key="7">
    <source>
        <dbReference type="Proteomes" id="UP000008372"/>
    </source>
</evidence>
<dbReference type="Pfam" id="PF00126">
    <property type="entry name" value="HTH_1"/>
    <property type="match status" value="1"/>
</dbReference>
<dbReference type="InterPro" id="IPR005119">
    <property type="entry name" value="LysR_subst-bd"/>
</dbReference>
<feature type="domain" description="HTH lysR-type" evidence="5">
    <location>
        <begin position="1"/>
        <end position="59"/>
    </location>
</feature>
<accession>A0ABQ0ICZ2</accession>